<dbReference type="InterPro" id="IPR000711">
    <property type="entry name" value="ATPase_OSCP/dsu"/>
</dbReference>
<dbReference type="GO" id="GO:0016020">
    <property type="term" value="C:membrane"/>
    <property type="evidence" value="ECO:0007669"/>
    <property type="project" value="UniProtKB-SubCell"/>
</dbReference>
<keyword evidence="3" id="KW-0375">Hydrogen ion transport</keyword>
<sequence>MKYKPRMYAQALADSIIGKRADGKKIAVNFLTLLKKNGELKKAKEILTLVQALLLKKTGNKKVIFLTARNIDVKPLMDSFVKKGDSVQQKINPHIVAGVKIIVDDNKQLDLSLLHKLENIF</sequence>
<keyword evidence="6" id="KW-0066">ATP synthesis</keyword>
<dbReference type="STRING" id="1802214.A2908_00215"/>
<evidence type="ECO:0000256" key="3">
    <source>
        <dbReference type="ARBA" id="ARBA00022781"/>
    </source>
</evidence>
<dbReference type="Proteomes" id="UP000176774">
    <property type="component" value="Unassembled WGS sequence"/>
</dbReference>
<keyword evidence="4" id="KW-0406">Ion transport</keyword>
<name>A0A1G2IE26_9BACT</name>
<evidence type="ECO:0000256" key="4">
    <source>
        <dbReference type="ARBA" id="ARBA00023065"/>
    </source>
</evidence>
<evidence type="ECO:0000256" key="6">
    <source>
        <dbReference type="ARBA" id="ARBA00023310"/>
    </source>
</evidence>
<evidence type="ECO:0000313" key="7">
    <source>
        <dbReference type="EMBL" id="OGZ72791.1"/>
    </source>
</evidence>
<evidence type="ECO:0000256" key="2">
    <source>
        <dbReference type="ARBA" id="ARBA00022448"/>
    </source>
</evidence>
<accession>A0A1G2IE26</accession>
<evidence type="ECO:0000256" key="5">
    <source>
        <dbReference type="ARBA" id="ARBA00023136"/>
    </source>
</evidence>
<evidence type="ECO:0000256" key="1">
    <source>
        <dbReference type="ARBA" id="ARBA00004370"/>
    </source>
</evidence>
<dbReference type="Pfam" id="PF00213">
    <property type="entry name" value="OSCP"/>
    <property type="match status" value="1"/>
</dbReference>
<protein>
    <submittedName>
        <fullName evidence="7">Uncharacterized protein</fullName>
    </submittedName>
</protein>
<comment type="subcellular location">
    <subcellularLocation>
        <location evidence="1">Membrane</location>
    </subcellularLocation>
</comment>
<keyword evidence="5" id="KW-0472">Membrane</keyword>
<comment type="caution">
    <text evidence="7">The sequence shown here is derived from an EMBL/GenBank/DDBJ whole genome shotgun (WGS) entry which is preliminary data.</text>
</comment>
<dbReference type="GO" id="GO:0046933">
    <property type="term" value="F:proton-transporting ATP synthase activity, rotational mechanism"/>
    <property type="evidence" value="ECO:0007669"/>
    <property type="project" value="InterPro"/>
</dbReference>
<reference evidence="7 8" key="1">
    <citation type="journal article" date="2016" name="Nat. Commun.">
        <title>Thousands of microbial genomes shed light on interconnected biogeochemical processes in an aquifer system.</title>
        <authorList>
            <person name="Anantharaman K."/>
            <person name="Brown C.T."/>
            <person name="Hug L.A."/>
            <person name="Sharon I."/>
            <person name="Castelle C.J."/>
            <person name="Probst A.J."/>
            <person name="Thomas B.C."/>
            <person name="Singh A."/>
            <person name="Wilkins M.J."/>
            <person name="Karaoz U."/>
            <person name="Brodie E.L."/>
            <person name="Williams K.H."/>
            <person name="Hubbard S.S."/>
            <person name="Banfield J.F."/>
        </authorList>
    </citation>
    <scope>NUCLEOTIDE SEQUENCE [LARGE SCALE GENOMIC DNA]</scope>
</reference>
<organism evidence="7 8">
    <name type="scientific">Candidatus Staskawiczbacteria bacterium RIFCSPLOWO2_01_FULL_38_12b</name>
    <dbReference type="NCBI Taxonomy" id="1802214"/>
    <lineage>
        <taxon>Bacteria</taxon>
        <taxon>Candidatus Staskawicziibacteriota</taxon>
    </lineage>
</organism>
<proteinExistence type="predicted"/>
<dbReference type="AlphaFoldDB" id="A0A1G2IE26"/>
<evidence type="ECO:0000313" key="8">
    <source>
        <dbReference type="Proteomes" id="UP000176774"/>
    </source>
</evidence>
<dbReference type="EMBL" id="MHPA01000021">
    <property type="protein sequence ID" value="OGZ72791.1"/>
    <property type="molecule type" value="Genomic_DNA"/>
</dbReference>
<gene>
    <name evidence="7" type="ORF">A2908_00215</name>
</gene>
<keyword evidence="2" id="KW-0813">Transport</keyword>